<gene>
    <name evidence="2" type="ORF">SCHCODRAFT_238397</name>
</gene>
<dbReference type="HOGENOM" id="CLU_054599_1_0_1"/>
<dbReference type="SUPFAM" id="SSF56112">
    <property type="entry name" value="Protein kinase-like (PK-like)"/>
    <property type="match status" value="1"/>
</dbReference>
<dbReference type="PANTHER" id="PTHR37171:SF1">
    <property type="entry name" value="SERINE_THREONINE-PROTEIN KINASE YRZF-RELATED"/>
    <property type="match status" value="1"/>
</dbReference>
<name>D8QJZ3_SCHCM</name>
<dbReference type="Gene3D" id="1.10.510.10">
    <property type="entry name" value="Transferase(Phosphotransferase) domain 1"/>
    <property type="match status" value="1"/>
</dbReference>
<dbReference type="GO" id="GO:0005524">
    <property type="term" value="F:ATP binding"/>
    <property type="evidence" value="ECO:0007669"/>
    <property type="project" value="UniProtKB-KW"/>
</dbReference>
<dbReference type="OrthoDB" id="3269050at2759"/>
<dbReference type="eggNOG" id="ENOG502T07R">
    <property type="taxonomic scope" value="Eukaryota"/>
</dbReference>
<proteinExistence type="predicted"/>
<dbReference type="InterPro" id="IPR011009">
    <property type="entry name" value="Kinase-like_dom_sf"/>
</dbReference>
<accession>D8QJZ3</accession>
<dbReference type="Pfam" id="PF03109">
    <property type="entry name" value="ABC1"/>
    <property type="match status" value="1"/>
</dbReference>
<sequence>MAEEPPEFLSSGSPLTVQLDDGQRLDFKIERLFTPVTKSVVLLTRCAKLSPDPVVVKLYDPCFINERNGVPGFGDLEDEPARPWSLAAERGAPSTFDPFDVFEVEPPKDDPEAQFQHAALWEAHFRALMEESFRSERAAYQALKQYQGNMLPRLLAEGHWVPPDERAYMPHALVFEYVEGKTLRDAPLDALTPDICLGLVRTVESFAAFGVFHGDLNHNNIILAPNGRAVILDFGCAGFRNVPEEETDEEWAACINSKYEAVWIRKLLQSKGVECVGYLELRKRRFNVAKGLWLEPEDEKMRGLVHITEARRRPDADAVNSRKDG</sequence>
<dbReference type="Proteomes" id="UP000007431">
    <property type="component" value="Unassembled WGS sequence"/>
</dbReference>
<dbReference type="KEGG" id="scm:SCHCO_02681689"/>
<dbReference type="InterPro" id="IPR052396">
    <property type="entry name" value="Meiotic_Drive_Suppr_Kinase"/>
</dbReference>
<dbReference type="STRING" id="578458.D8QJZ3"/>
<dbReference type="AlphaFoldDB" id="D8QJZ3"/>
<dbReference type="EMBL" id="GL377315">
    <property type="protein sequence ID" value="EFI91797.1"/>
    <property type="molecule type" value="Genomic_DNA"/>
</dbReference>
<dbReference type="OMA" id="HSECLAY"/>
<organism evidence="3">
    <name type="scientific">Schizophyllum commune (strain H4-8 / FGSC 9210)</name>
    <name type="common">Split gill fungus</name>
    <dbReference type="NCBI Taxonomy" id="578458"/>
    <lineage>
        <taxon>Eukaryota</taxon>
        <taxon>Fungi</taxon>
        <taxon>Dikarya</taxon>
        <taxon>Basidiomycota</taxon>
        <taxon>Agaricomycotina</taxon>
        <taxon>Agaricomycetes</taxon>
        <taxon>Agaricomycetidae</taxon>
        <taxon>Agaricales</taxon>
        <taxon>Schizophyllaceae</taxon>
        <taxon>Schizophyllum</taxon>
    </lineage>
</organism>
<dbReference type="PANTHER" id="PTHR37171">
    <property type="entry name" value="SERINE/THREONINE-PROTEIN KINASE YRZF-RELATED"/>
    <property type="match status" value="1"/>
</dbReference>
<evidence type="ECO:0000313" key="3">
    <source>
        <dbReference type="Proteomes" id="UP000007431"/>
    </source>
</evidence>
<feature type="domain" description="ABC1 atypical kinase-like" evidence="1">
    <location>
        <begin position="172"/>
        <end position="240"/>
    </location>
</feature>
<dbReference type="RefSeq" id="XP_003026700.1">
    <property type="nucleotide sequence ID" value="XM_003026654.1"/>
</dbReference>
<evidence type="ECO:0000259" key="1">
    <source>
        <dbReference type="Pfam" id="PF03109"/>
    </source>
</evidence>
<dbReference type="GeneID" id="9593492"/>
<reference evidence="2 3" key="1">
    <citation type="journal article" date="2010" name="Nat. Biotechnol.">
        <title>Genome sequence of the model mushroom Schizophyllum commune.</title>
        <authorList>
            <person name="Ohm R.A."/>
            <person name="de Jong J.F."/>
            <person name="Lugones L.G."/>
            <person name="Aerts A."/>
            <person name="Kothe E."/>
            <person name="Stajich J.E."/>
            <person name="de Vries R.P."/>
            <person name="Record E."/>
            <person name="Levasseur A."/>
            <person name="Baker S.E."/>
            <person name="Bartholomew K.A."/>
            <person name="Coutinho P.M."/>
            <person name="Erdmann S."/>
            <person name="Fowler T.J."/>
            <person name="Gathman A.C."/>
            <person name="Lombard V."/>
            <person name="Henrissat B."/>
            <person name="Knabe N."/>
            <person name="Kuees U."/>
            <person name="Lilly W.W."/>
            <person name="Lindquist E."/>
            <person name="Lucas S."/>
            <person name="Magnuson J.K."/>
            <person name="Piumi F."/>
            <person name="Raudaskoski M."/>
            <person name="Salamov A."/>
            <person name="Schmutz J."/>
            <person name="Schwarze F.W.M.R."/>
            <person name="vanKuyk P.A."/>
            <person name="Horton J.S."/>
            <person name="Grigoriev I.V."/>
            <person name="Woesten H.A.B."/>
        </authorList>
    </citation>
    <scope>NUCLEOTIDE SEQUENCE [LARGE SCALE GENOMIC DNA]</scope>
    <source>
        <strain evidence="3">H4-8 / FGSC 9210</strain>
    </source>
</reference>
<dbReference type="GO" id="GO:0004674">
    <property type="term" value="F:protein serine/threonine kinase activity"/>
    <property type="evidence" value="ECO:0007669"/>
    <property type="project" value="UniProtKB-KW"/>
</dbReference>
<keyword evidence="3" id="KW-1185">Reference proteome</keyword>
<dbReference type="InterPro" id="IPR004147">
    <property type="entry name" value="ABC1_dom"/>
</dbReference>
<evidence type="ECO:0000313" key="2">
    <source>
        <dbReference type="EMBL" id="EFI91797.1"/>
    </source>
</evidence>
<dbReference type="InParanoid" id="D8QJZ3"/>
<protein>
    <recommendedName>
        <fullName evidence="1">ABC1 atypical kinase-like domain-containing protein</fullName>
    </recommendedName>
</protein>
<dbReference type="VEuPathDB" id="FungiDB:SCHCODRAFT_02681689"/>